<dbReference type="SMART" id="SM00028">
    <property type="entry name" value="TPR"/>
    <property type="match status" value="3"/>
</dbReference>
<accession>A0AAN7UFH7</accession>
<dbReference type="InterPro" id="IPR019734">
    <property type="entry name" value="TPR_rpt"/>
</dbReference>
<dbReference type="GO" id="GO:0044183">
    <property type="term" value="F:protein folding chaperone"/>
    <property type="evidence" value="ECO:0007669"/>
    <property type="project" value="TreeGrafter"/>
</dbReference>
<dbReference type="GO" id="GO:0005740">
    <property type="term" value="C:mitochondrial envelope"/>
    <property type="evidence" value="ECO:0007669"/>
    <property type="project" value="TreeGrafter"/>
</dbReference>
<gene>
    <name evidence="5" type="ORF">RB653_000553</name>
</gene>
<keyword evidence="3 4" id="KW-0802">TPR repeat</keyword>
<dbReference type="PANTHER" id="PTHR46512">
    <property type="entry name" value="PEPTIDYLPROLYL ISOMERASE"/>
    <property type="match status" value="1"/>
</dbReference>
<dbReference type="GO" id="GO:0005829">
    <property type="term" value="C:cytosol"/>
    <property type="evidence" value="ECO:0007669"/>
    <property type="project" value="TreeGrafter"/>
</dbReference>
<evidence type="ECO:0000313" key="5">
    <source>
        <dbReference type="EMBL" id="KAK5580533.1"/>
    </source>
</evidence>
<dbReference type="Pfam" id="PF07719">
    <property type="entry name" value="TPR_2"/>
    <property type="match status" value="1"/>
</dbReference>
<dbReference type="PROSITE" id="PS50005">
    <property type="entry name" value="TPR"/>
    <property type="match status" value="1"/>
</dbReference>
<keyword evidence="6" id="KW-1185">Reference proteome</keyword>
<feature type="repeat" description="TPR" evidence="4">
    <location>
        <begin position="271"/>
        <end position="304"/>
    </location>
</feature>
<name>A0AAN7UFH7_9MYCE</name>
<dbReference type="GO" id="GO:0012505">
    <property type="term" value="C:endomembrane system"/>
    <property type="evidence" value="ECO:0007669"/>
    <property type="project" value="TreeGrafter"/>
</dbReference>
<dbReference type="Proteomes" id="UP001344447">
    <property type="component" value="Unassembled WGS sequence"/>
</dbReference>
<sequence>MQSKFEEFFEKIKNQTTYDEEELIKLVESSKVTQEDKKNKVANFANILFKLSKSTPTLDSINATVIKQVNDDVQKYIDEVDGDINVCFTIALIFISITILFKHDPSVNSLLNNATNILIKVLYKQGNHTDSMDLLIGTFEILSKKTNDENKRMYYVSRSNEIVRYKSDLQAGKDVKLSPTSSEKLQKAFAYKEKGTDAFKKNDWKGAIFNYHCAKNYVSGLMGLGDEEDTLSKNMVLVLTNNIAFCNMKLGRFVKAIDQFDIVINSEPNNVKALYRRGKCLVSEKQYIHAEEDLKKALSISPNDKEIIAELNLCKQKLSDFKKIEAKAYSKMFD</sequence>
<dbReference type="InterPro" id="IPR050754">
    <property type="entry name" value="FKBP4/5/8-like"/>
</dbReference>
<organism evidence="5 6">
    <name type="scientific">Dictyostelium firmibasis</name>
    <dbReference type="NCBI Taxonomy" id="79012"/>
    <lineage>
        <taxon>Eukaryota</taxon>
        <taxon>Amoebozoa</taxon>
        <taxon>Evosea</taxon>
        <taxon>Eumycetozoa</taxon>
        <taxon>Dictyostelia</taxon>
        <taxon>Dictyosteliales</taxon>
        <taxon>Dictyosteliaceae</taxon>
        <taxon>Dictyostelium</taxon>
    </lineage>
</organism>
<keyword evidence="1" id="KW-0597">Phosphoprotein</keyword>
<dbReference type="EMBL" id="JAVFKY010000002">
    <property type="protein sequence ID" value="KAK5580533.1"/>
    <property type="molecule type" value="Genomic_DNA"/>
</dbReference>
<evidence type="ECO:0000256" key="1">
    <source>
        <dbReference type="ARBA" id="ARBA00022553"/>
    </source>
</evidence>
<dbReference type="InterPro" id="IPR011990">
    <property type="entry name" value="TPR-like_helical_dom_sf"/>
</dbReference>
<dbReference type="PANTHER" id="PTHR46512:SF1">
    <property type="entry name" value="PEPTIDYLPROLYL ISOMERASE"/>
    <property type="match status" value="1"/>
</dbReference>
<dbReference type="InterPro" id="IPR013105">
    <property type="entry name" value="TPR_2"/>
</dbReference>
<evidence type="ECO:0008006" key="7">
    <source>
        <dbReference type="Google" id="ProtNLM"/>
    </source>
</evidence>
<evidence type="ECO:0000256" key="4">
    <source>
        <dbReference type="PROSITE-ProRule" id="PRU00339"/>
    </source>
</evidence>
<dbReference type="Gene3D" id="1.25.40.10">
    <property type="entry name" value="Tetratricopeptide repeat domain"/>
    <property type="match status" value="1"/>
</dbReference>
<dbReference type="GO" id="GO:0016020">
    <property type="term" value="C:membrane"/>
    <property type="evidence" value="ECO:0007669"/>
    <property type="project" value="TreeGrafter"/>
</dbReference>
<evidence type="ECO:0000256" key="2">
    <source>
        <dbReference type="ARBA" id="ARBA00022737"/>
    </source>
</evidence>
<evidence type="ECO:0000313" key="6">
    <source>
        <dbReference type="Proteomes" id="UP001344447"/>
    </source>
</evidence>
<keyword evidence="2" id="KW-0677">Repeat</keyword>
<evidence type="ECO:0000256" key="3">
    <source>
        <dbReference type="ARBA" id="ARBA00022803"/>
    </source>
</evidence>
<dbReference type="AlphaFoldDB" id="A0AAN7UFH7"/>
<comment type="caution">
    <text evidence="5">The sequence shown here is derived from an EMBL/GenBank/DDBJ whole genome shotgun (WGS) entry which is preliminary data.</text>
</comment>
<dbReference type="SUPFAM" id="SSF48452">
    <property type="entry name" value="TPR-like"/>
    <property type="match status" value="1"/>
</dbReference>
<proteinExistence type="predicted"/>
<reference evidence="5 6" key="1">
    <citation type="submission" date="2023-11" db="EMBL/GenBank/DDBJ databases">
        <title>Dfirmibasis_genome.</title>
        <authorList>
            <person name="Edelbroek B."/>
            <person name="Kjellin J."/>
            <person name="Jerlstrom-Hultqvist J."/>
            <person name="Soderbom F."/>
        </authorList>
    </citation>
    <scope>NUCLEOTIDE SEQUENCE [LARGE SCALE GENOMIC DNA]</scope>
    <source>
        <strain evidence="5 6">TNS-C-14</strain>
    </source>
</reference>
<protein>
    <recommendedName>
        <fullName evidence="7">TPR repeat-containing protein</fullName>
    </recommendedName>
</protein>